<protein>
    <submittedName>
        <fullName evidence="1">Uncharacterized protein</fullName>
    </submittedName>
</protein>
<sequence length="223" mass="25765">MTPERTYPKQVNEVADHIQQPRLPDLIRRFLYDQIHPDSPISSAQVPLDDCPDFSGNISVFHSAVARFYAPSDLCGAGGMYRERIRSNPNWRGEYARYDTVFIEIDAELPGMQGMVIGRVYLFFSFKFADETFPCALIHWYVPVSDHPDEDSGLWIVRPEYEANRCRSMAVVHLDTIARAAHLIPVYGPSGRPEELNFTHSLDVFRSYYINKWADHHTHEFLE</sequence>
<gene>
    <name evidence="1" type="ORF">BJ138DRAFT_1071737</name>
</gene>
<accession>A0ACB7ZZE0</accession>
<comment type="caution">
    <text evidence="1">The sequence shown here is derived from an EMBL/GenBank/DDBJ whole genome shotgun (WGS) entry which is preliminary data.</text>
</comment>
<keyword evidence="2" id="KW-1185">Reference proteome</keyword>
<evidence type="ECO:0000313" key="1">
    <source>
        <dbReference type="EMBL" id="KAH7906435.1"/>
    </source>
</evidence>
<proteinExistence type="predicted"/>
<dbReference type="Proteomes" id="UP000790377">
    <property type="component" value="Unassembled WGS sequence"/>
</dbReference>
<reference evidence="1" key="1">
    <citation type="journal article" date="2021" name="New Phytol.">
        <title>Evolutionary innovations through gain and loss of genes in the ectomycorrhizal Boletales.</title>
        <authorList>
            <person name="Wu G."/>
            <person name="Miyauchi S."/>
            <person name="Morin E."/>
            <person name="Kuo A."/>
            <person name="Drula E."/>
            <person name="Varga T."/>
            <person name="Kohler A."/>
            <person name="Feng B."/>
            <person name="Cao Y."/>
            <person name="Lipzen A."/>
            <person name="Daum C."/>
            <person name="Hundley H."/>
            <person name="Pangilinan J."/>
            <person name="Johnson J."/>
            <person name="Barry K."/>
            <person name="LaButti K."/>
            <person name="Ng V."/>
            <person name="Ahrendt S."/>
            <person name="Min B."/>
            <person name="Choi I.G."/>
            <person name="Park H."/>
            <person name="Plett J.M."/>
            <person name="Magnuson J."/>
            <person name="Spatafora J.W."/>
            <person name="Nagy L.G."/>
            <person name="Henrissat B."/>
            <person name="Grigoriev I.V."/>
            <person name="Yang Z.L."/>
            <person name="Xu J."/>
            <person name="Martin F.M."/>
        </authorList>
    </citation>
    <scope>NUCLEOTIDE SEQUENCE</scope>
    <source>
        <strain evidence="1">ATCC 28755</strain>
    </source>
</reference>
<organism evidence="1 2">
    <name type="scientific">Hygrophoropsis aurantiaca</name>
    <dbReference type="NCBI Taxonomy" id="72124"/>
    <lineage>
        <taxon>Eukaryota</taxon>
        <taxon>Fungi</taxon>
        <taxon>Dikarya</taxon>
        <taxon>Basidiomycota</taxon>
        <taxon>Agaricomycotina</taxon>
        <taxon>Agaricomycetes</taxon>
        <taxon>Agaricomycetidae</taxon>
        <taxon>Boletales</taxon>
        <taxon>Coniophorineae</taxon>
        <taxon>Hygrophoropsidaceae</taxon>
        <taxon>Hygrophoropsis</taxon>
    </lineage>
</organism>
<name>A0ACB7ZZE0_9AGAM</name>
<evidence type="ECO:0000313" key="2">
    <source>
        <dbReference type="Proteomes" id="UP000790377"/>
    </source>
</evidence>
<dbReference type="EMBL" id="MU268020">
    <property type="protein sequence ID" value="KAH7906435.1"/>
    <property type="molecule type" value="Genomic_DNA"/>
</dbReference>